<evidence type="ECO:0000313" key="6">
    <source>
        <dbReference type="Proteomes" id="UP000788262"/>
    </source>
</evidence>
<comment type="caution">
    <text evidence="5">The sequence shown here is derived from an EMBL/GenBank/DDBJ whole genome shotgun (WGS) entry which is preliminary data.</text>
</comment>
<keyword evidence="4" id="KW-0472">Membrane</keyword>
<keyword evidence="6" id="KW-1185">Reference proteome</keyword>
<accession>A0ABS2VJQ2</accession>
<gene>
    <name evidence="5" type="ORF">JS756_04085</name>
</gene>
<keyword evidence="1" id="KW-0805">Transcription regulation</keyword>
<feature type="region of interest" description="Disordered" evidence="3">
    <location>
        <begin position="87"/>
        <end position="158"/>
    </location>
</feature>
<keyword evidence="4" id="KW-0812">Transmembrane</keyword>
<protein>
    <recommendedName>
        <fullName evidence="7">Zinc-finger domain-containing protein</fullName>
    </recommendedName>
</protein>
<sequence length="329" mass="33693">MTSTTDRAEHPDVAEISELAEGLLPPSRTADVRRHLDTCALCADVHASLEEIRGMLGTLPGPPRMPDEIAGRIDAALAAEALLDSTAPEPTERAEATEATAVGPSNAVTGEPVTRSTGDTPADVSRETSAASATDRPAGHARTASTGPGRKNRTRRVRRRVAVLGTVLGAAALGLGTVLVSSLVGGGESGTTAAGHPPTVQDTFSHGTLQQQVTDLLAQNATSPSRVPQSLGIQSDNGGAETGGADSGGPRVYKQPTVPDCVQKGIGRTDAALATEEGVYQGSDALLVVLPDATDVTRVTAYIVDTHCVQDPSSSDAAKVLLESSYARP</sequence>
<feature type="compositionally biased region" description="Polar residues" evidence="3">
    <location>
        <begin position="221"/>
        <end position="237"/>
    </location>
</feature>
<proteinExistence type="predicted"/>
<feature type="region of interest" description="Disordered" evidence="3">
    <location>
        <begin position="221"/>
        <end position="252"/>
    </location>
</feature>
<evidence type="ECO:0000256" key="4">
    <source>
        <dbReference type="SAM" id="Phobius"/>
    </source>
</evidence>
<evidence type="ECO:0000256" key="2">
    <source>
        <dbReference type="ARBA" id="ARBA00023163"/>
    </source>
</evidence>
<evidence type="ECO:0000256" key="1">
    <source>
        <dbReference type="ARBA" id="ARBA00023015"/>
    </source>
</evidence>
<dbReference type="Proteomes" id="UP000788262">
    <property type="component" value="Unassembled WGS sequence"/>
</dbReference>
<feature type="transmembrane region" description="Helical" evidence="4">
    <location>
        <begin position="161"/>
        <end position="184"/>
    </location>
</feature>
<name>A0ABS2VJQ2_STRAS</name>
<dbReference type="InterPro" id="IPR041916">
    <property type="entry name" value="Anti_sigma_zinc_sf"/>
</dbReference>
<dbReference type="Gene3D" id="1.10.10.1320">
    <property type="entry name" value="Anti-sigma factor, zinc-finger domain"/>
    <property type="match status" value="1"/>
</dbReference>
<keyword evidence="4" id="KW-1133">Transmembrane helix</keyword>
<dbReference type="EMBL" id="JAFFZS010000002">
    <property type="protein sequence ID" value="MBN0043290.1"/>
    <property type="molecule type" value="Genomic_DNA"/>
</dbReference>
<reference evidence="5 6" key="1">
    <citation type="submission" date="2021-02" db="EMBL/GenBank/DDBJ databases">
        <title>Whole genome sequencing of Streptomyces actuosus VRA1.</title>
        <authorList>
            <person name="Sen G."/>
            <person name="Sen A."/>
        </authorList>
    </citation>
    <scope>NUCLEOTIDE SEQUENCE [LARGE SCALE GENOMIC DNA]</scope>
    <source>
        <strain evidence="5 6">VRA1</strain>
    </source>
</reference>
<evidence type="ECO:0008006" key="7">
    <source>
        <dbReference type="Google" id="ProtNLM"/>
    </source>
</evidence>
<evidence type="ECO:0000256" key="3">
    <source>
        <dbReference type="SAM" id="MobiDB-lite"/>
    </source>
</evidence>
<dbReference type="RefSeq" id="WP_205381512.1">
    <property type="nucleotide sequence ID" value="NZ_JAFFZS010000002.1"/>
</dbReference>
<organism evidence="5 6">
    <name type="scientific">Streptomyces actuosus</name>
    <dbReference type="NCBI Taxonomy" id="1885"/>
    <lineage>
        <taxon>Bacteria</taxon>
        <taxon>Bacillati</taxon>
        <taxon>Actinomycetota</taxon>
        <taxon>Actinomycetes</taxon>
        <taxon>Kitasatosporales</taxon>
        <taxon>Streptomycetaceae</taxon>
        <taxon>Streptomyces</taxon>
    </lineage>
</organism>
<evidence type="ECO:0000313" key="5">
    <source>
        <dbReference type="EMBL" id="MBN0043290.1"/>
    </source>
</evidence>
<keyword evidence="2" id="KW-0804">Transcription</keyword>